<comment type="subcellular location">
    <subcellularLocation>
        <location evidence="1">Membrane</location>
        <topology evidence="1">Multi-pass membrane protein</topology>
    </subcellularLocation>
</comment>
<dbReference type="Pfam" id="PF01040">
    <property type="entry name" value="UbiA"/>
    <property type="match status" value="1"/>
</dbReference>
<dbReference type="AlphaFoldDB" id="A0AAV9G088"/>
<feature type="transmembrane region" description="Helical" evidence="5">
    <location>
        <begin position="151"/>
        <end position="169"/>
    </location>
</feature>
<organism evidence="6 7">
    <name type="scientific">Podospora aff. communis PSN243</name>
    <dbReference type="NCBI Taxonomy" id="3040156"/>
    <lineage>
        <taxon>Eukaryota</taxon>
        <taxon>Fungi</taxon>
        <taxon>Dikarya</taxon>
        <taxon>Ascomycota</taxon>
        <taxon>Pezizomycotina</taxon>
        <taxon>Sordariomycetes</taxon>
        <taxon>Sordariomycetidae</taxon>
        <taxon>Sordariales</taxon>
        <taxon>Podosporaceae</taxon>
        <taxon>Podospora</taxon>
    </lineage>
</organism>
<feature type="transmembrane region" description="Helical" evidence="5">
    <location>
        <begin position="41"/>
        <end position="63"/>
    </location>
</feature>
<evidence type="ECO:0000256" key="3">
    <source>
        <dbReference type="ARBA" id="ARBA00022989"/>
    </source>
</evidence>
<accession>A0AAV9G088</accession>
<evidence type="ECO:0000256" key="5">
    <source>
        <dbReference type="SAM" id="Phobius"/>
    </source>
</evidence>
<evidence type="ECO:0000256" key="1">
    <source>
        <dbReference type="ARBA" id="ARBA00004141"/>
    </source>
</evidence>
<keyword evidence="2 5" id="KW-0812">Transmembrane</keyword>
<reference evidence="6" key="1">
    <citation type="journal article" date="2023" name="Mol. Phylogenet. Evol.">
        <title>Genome-scale phylogeny and comparative genomics of the fungal order Sordariales.</title>
        <authorList>
            <person name="Hensen N."/>
            <person name="Bonometti L."/>
            <person name="Westerberg I."/>
            <person name="Brannstrom I.O."/>
            <person name="Guillou S."/>
            <person name="Cros-Aarteil S."/>
            <person name="Calhoun S."/>
            <person name="Haridas S."/>
            <person name="Kuo A."/>
            <person name="Mondo S."/>
            <person name="Pangilinan J."/>
            <person name="Riley R."/>
            <person name="LaButti K."/>
            <person name="Andreopoulos B."/>
            <person name="Lipzen A."/>
            <person name="Chen C."/>
            <person name="Yan M."/>
            <person name="Daum C."/>
            <person name="Ng V."/>
            <person name="Clum A."/>
            <person name="Steindorff A."/>
            <person name="Ohm R.A."/>
            <person name="Martin F."/>
            <person name="Silar P."/>
            <person name="Natvig D.O."/>
            <person name="Lalanne C."/>
            <person name="Gautier V."/>
            <person name="Ament-Velasquez S.L."/>
            <person name="Kruys A."/>
            <person name="Hutchinson M.I."/>
            <person name="Powell A.J."/>
            <person name="Barry K."/>
            <person name="Miller A.N."/>
            <person name="Grigoriev I.V."/>
            <person name="Debuchy R."/>
            <person name="Gladieux P."/>
            <person name="Hiltunen Thoren M."/>
            <person name="Johannesson H."/>
        </authorList>
    </citation>
    <scope>NUCLEOTIDE SEQUENCE</scope>
    <source>
        <strain evidence="6">PSN243</strain>
    </source>
</reference>
<comment type="caution">
    <text evidence="6">The sequence shown here is derived from an EMBL/GenBank/DDBJ whole genome shotgun (WGS) entry which is preliminary data.</text>
</comment>
<protein>
    <recommendedName>
        <fullName evidence="8">Digeranylgeranylglyceryl phosphate synthase</fullName>
    </recommendedName>
</protein>
<reference evidence="6" key="2">
    <citation type="submission" date="2023-05" db="EMBL/GenBank/DDBJ databases">
        <authorList>
            <consortium name="Lawrence Berkeley National Laboratory"/>
            <person name="Steindorff A."/>
            <person name="Hensen N."/>
            <person name="Bonometti L."/>
            <person name="Westerberg I."/>
            <person name="Brannstrom I.O."/>
            <person name="Guillou S."/>
            <person name="Cros-Aarteil S."/>
            <person name="Calhoun S."/>
            <person name="Haridas S."/>
            <person name="Kuo A."/>
            <person name="Mondo S."/>
            <person name="Pangilinan J."/>
            <person name="Riley R."/>
            <person name="Labutti K."/>
            <person name="Andreopoulos B."/>
            <person name="Lipzen A."/>
            <person name="Chen C."/>
            <person name="Yanf M."/>
            <person name="Daum C."/>
            <person name="Ng V."/>
            <person name="Clum A."/>
            <person name="Ohm R."/>
            <person name="Martin F."/>
            <person name="Silar P."/>
            <person name="Natvig D."/>
            <person name="Lalanne C."/>
            <person name="Gautier V."/>
            <person name="Ament-Velasquez S.L."/>
            <person name="Kruys A."/>
            <person name="Hutchinson M.I."/>
            <person name="Powell A.J."/>
            <person name="Barry K."/>
            <person name="Miller A.N."/>
            <person name="Grigoriev I.V."/>
            <person name="Debuchy R."/>
            <person name="Gladieux P."/>
            <person name="Thoren M.H."/>
            <person name="Johannesson H."/>
        </authorList>
    </citation>
    <scope>NUCLEOTIDE SEQUENCE</scope>
    <source>
        <strain evidence="6">PSN243</strain>
    </source>
</reference>
<evidence type="ECO:0008006" key="8">
    <source>
        <dbReference type="Google" id="ProtNLM"/>
    </source>
</evidence>
<dbReference type="PANTHER" id="PTHR42723">
    <property type="entry name" value="CHLOROPHYLL SYNTHASE"/>
    <property type="match status" value="1"/>
</dbReference>
<proteinExistence type="predicted"/>
<dbReference type="PANTHER" id="PTHR42723:SF1">
    <property type="entry name" value="CHLOROPHYLL SYNTHASE, CHLOROPLASTIC"/>
    <property type="match status" value="1"/>
</dbReference>
<evidence type="ECO:0000313" key="7">
    <source>
        <dbReference type="Proteomes" id="UP001321760"/>
    </source>
</evidence>
<feature type="transmembrane region" description="Helical" evidence="5">
    <location>
        <begin position="230"/>
        <end position="250"/>
    </location>
</feature>
<dbReference type="Proteomes" id="UP001321760">
    <property type="component" value="Unassembled WGS sequence"/>
</dbReference>
<feature type="non-terminal residue" evidence="6">
    <location>
        <position position="1"/>
    </location>
</feature>
<keyword evidence="4 5" id="KW-0472">Membrane</keyword>
<evidence type="ECO:0000313" key="6">
    <source>
        <dbReference type="EMBL" id="KAK4442135.1"/>
    </source>
</evidence>
<dbReference type="GO" id="GO:0016765">
    <property type="term" value="F:transferase activity, transferring alkyl or aryl (other than methyl) groups"/>
    <property type="evidence" value="ECO:0007669"/>
    <property type="project" value="InterPro"/>
</dbReference>
<keyword evidence="3 5" id="KW-1133">Transmembrane helix</keyword>
<dbReference type="InterPro" id="IPR050475">
    <property type="entry name" value="Prenyltransferase_related"/>
</dbReference>
<sequence>YHAYTIWLFTYSSLKDTVYPSAAFATSTALSTSFPFPAPSGYLSVLASIFFSLFWAWLFLLFFSLHNQHQESSVLEDAINKPWRPIPSGRITSSQTRLLLAAYYPIWFGISFYFGCSRQCLGLTVTTWYYCELGGCEQGGFARNLLNTMGYSGFFAGALQSFLFAQQSFVTMTGMPNPEMPDVYAGKSGVWLVMVCALIFSTIHAQDFRDEEGDRARGRRTVQTTLGDKAARWAVVIAAVGWSIVIPWALGLGLVVMGWLLAGAGMLAWCMLRCLLGEERTVERDVAAYKVWIGWFVAVILAPLMGDGLEKAMEVLKRQLGYMDR</sequence>
<feature type="transmembrane region" description="Helical" evidence="5">
    <location>
        <begin position="288"/>
        <end position="306"/>
    </location>
</feature>
<feature type="transmembrane region" description="Helical" evidence="5">
    <location>
        <begin position="256"/>
        <end position="276"/>
    </location>
</feature>
<dbReference type="InterPro" id="IPR000537">
    <property type="entry name" value="UbiA_prenyltransferase"/>
</dbReference>
<dbReference type="GO" id="GO:0016020">
    <property type="term" value="C:membrane"/>
    <property type="evidence" value="ECO:0007669"/>
    <property type="project" value="UniProtKB-SubCell"/>
</dbReference>
<evidence type="ECO:0000256" key="2">
    <source>
        <dbReference type="ARBA" id="ARBA00022692"/>
    </source>
</evidence>
<name>A0AAV9G088_9PEZI</name>
<evidence type="ECO:0000256" key="4">
    <source>
        <dbReference type="ARBA" id="ARBA00023136"/>
    </source>
</evidence>
<gene>
    <name evidence="6" type="ORF">QBC34DRAFT_313785</name>
</gene>
<dbReference type="CDD" id="cd13965">
    <property type="entry name" value="PT_UbiA_3"/>
    <property type="match status" value="1"/>
</dbReference>
<keyword evidence="7" id="KW-1185">Reference proteome</keyword>
<feature type="transmembrane region" description="Helical" evidence="5">
    <location>
        <begin position="189"/>
        <end position="209"/>
    </location>
</feature>
<dbReference type="EMBL" id="MU866031">
    <property type="protein sequence ID" value="KAK4442135.1"/>
    <property type="molecule type" value="Genomic_DNA"/>
</dbReference>